<dbReference type="RefSeq" id="WP_375372541.1">
    <property type="nucleotide sequence ID" value="NZ_JAHXRI010000006.1"/>
</dbReference>
<evidence type="ECO:0000256" key="1">
    <source>
        <dbReference type="ARBA" id="ARBA00022649"/>
    </source>
</evidence>
<dbReference type="EMBL" id="JAHXRI010000006">
    <property type="protein sequence ID" value="MBZ1350321.1"/>
    <property type="molecule type" value="Genomic_DNA"/>
</dbReference>
<dbReference type="InterPro" id="IPR035093">
    <property type="entry name" value="RelE/ParE_toxin_dom_sf"/>
</dbReference>
<proteinExistence type="predicted"/>
<comment type="caution">
    <text evidence="2">The sequence shown here is derived from an EMBL/GenBank/DDBJ whole genome shotgun (WGS) entry which is preliminary data.</text>
</comment>
<keyword evidence="1" id="KW-1277">Toxin-antitoxin system</keyword>
<reference evidence="2" key="1">
    <citation type="submission" date="2021-07" db="EMBL/GenBank/DDBJ databases">
        <title>New genus and species of the family Alcaligenaceae.</title>
        <authorList>
            <person name="Hahn M.W."/>
        </authorList>
    </citation>
    <scope>NUCLEOTIDE SEQUENCE</scope>
    <source>
        <strain evidence="2">LF4-65</strain>
    </source>
</reference>
<name>A0A953N7J0_9BURK</name>
<dbReference type="Proteomes" id="UP000739565">
    <property type="component" value="Unassembled WGS sequence"/>
</dbReference>
<dbReference type="Gene3D" id="3.30.2310.20">
    <property type="entry name" value="RelE-like"/>
    <property type="match status" value="1"/>
</dbReference>
<protein>
    <submittedName>
        <fullName evidence="2">Type II toxin-antitoxin system RelE/ParE family toxin</fullName>
    </submittedName>
</protein>
<organism evidence="2 3">
    <name type="scientific">Zwartia hollandica</name>
    <dbReference type="NCBI Taxonomy" id="324606"/>
    <lineage>
        <taxon>Bacteria</taxon>
        <taxon>Pseudomonadati</taxon>
        <taxon>Pseudomonadota</taxon>
        <taxon>Betaproteobacteria</taxon>
        <taxon>Burkholderiales</taxon>
        <taxon>Alcaligenaceae</taxon>
        <taxon>Zwartia</taxon>
    </lineage>
</organism>
<evidence type="ECO:0000313" key="2">
    <source>
        <dbReference type="EMBL" id="MBZ1350321.1"/>
    </source>
</evidence>
<dbReference type="Pfam" id="PF05016">
    <property type="entry name" value="ParE_toxin"/>
    <property type="match status" value="1"/>
</dbReference>
<accession>A0A953N7J0</accession>
<sequence>MTLRAFRVHALANQDIHSVINHYIDLQAAKAGTEFLVALEKAYKFISRFPDAGSKRLGTSMKLPELRTWSLTKFPYSLIYISDAQGVDIFRLLHHKRDMPNYLNI</sequence>
<dbReference type="AlphaFoldDB" id="A0A953N7J0"/>
<gene>
    <name evidence="2" type="ORF">KZZ10_06640</name>
</gene>
<dbReference type="InterPro" id="IPR007712">
    <property type="entry name" value="RelE/ParE_toxin"/>
</dbReference>
<evidence type="ECO:0000313" key="3">
    <source>
        <dbReference type="Proteomes" id="UP000739565"/>
    </source>
</evidence>
<keyword evidence="3" id="KW-1185">Reference proteome</keyword>